<proteinExistence type="inferred from homology"/>
<evidence type="ECO:0000256" key="1">
    <source>
        <dbReference type="ARBA" id="ARBA00005662"/>
    </source>
</evidence>
<dbReference type="PANTHER" id="PTHR33393">
    <property type="entry name" value="POLYGLUTAMINE SYNTHESIS ACCESSORY PROTEIN RV0574C-RELATED"/>
    <property type="match status" value="1"/>
</dbReference>
<sequence length="397" mass="44397">MSQKRKFTFPEKVLMSTKKHKVHAKKHSIIAFILCFIILASTSLIRQADIPTVAKEDDSVFTASLVGDMMFGRHVEKVADRHGYDHMFAYTKPYFEAADYVTGNLTSPVLDEESTKPLDQKELSSLVADKEAISTLEDAHFSVVNLANNHSFEEATPEAQETLETLEHSEVEAVGIAGDYDAAESISYTEHNGLDVATVGVTDVVQPSMASNVLTTDPNEALPLIREARSQADLVVVHVHAGQEYDSSPTTRQEMLMKAFADAGADIVIGHYPHVLQSVDVYNDTLILYSIGNFIFDQGWTRTRDTAIAQYDLKPDGKAQVELVPFRIYEAQPVPVDGVFSFYHRSKIFRQLTKDTENKESIIQQDDRLIFEVDHSHVLDRMATKEEQNQVATTVNE</sequence>
<dbReference type="Pfam" id="PF09587">
    <property type="entry name" value="PGA_cap"/>
    <property type="match status" value="1"/>
</dbReference>
<evidence type="ECO:0000313" key="3">
    <source>
        <dbReference type="EMBL" id="XDI35583.1"/>
    </source>
</evidence>
<dbReference type="SUPFAM" id="SSF56300">
    <property type="entry name" value="Metallo-dependent phosphatases"/>
    <property type="match status" value="1"/>
</dbReference>
<evidence type="ECO:0000259" key="2">
    <source>
        <dbReference type="SMART" id="SM00854"/>
    </source>
</evidence>
<accession>A0AB39BPB2</accession>
<name>A0AB39BPB2_9BACI</name>
<dbReference type="InterPro" id="IPR052169">
    <property type="entry name" value="CW_Biosynth-Accessory"/>
</dbReference>
<organism evidence="3">
    <name type="scientific">Alkalihalophilus sp. As8PL</name>
    <dbReference type="NCBI Taxonomy" id="3237103"/>
    <lineage>
        <taxon>Bacteria</taxon>
        <taxon>Bacillati</taxon>
        <taxon>Bacillota</taxon>
        <taxon>Bacilli</taxon>
        <taxon>Bacillales</taxon>
        <taxon>Bacillaceae</taxon>
        <taxon>Alkalihalophilus</taxon>
    </lineage>
</organism>
<comment type="similarity">
    <text evidence="1">Belongs to the CapA family.</text>
</comment>
<dbReference type="EMBL" id="CP162551">
    <property type="protein sequence ID" value="XDI35583.1"/>
    <property type="molecule type" value="Genomic_DNA"/>
</dbReference>
<dbReference type="Gene3D" id="3.60.21.10">
    <property type="match status" value="1"/>
</dbReference>
<gene>
    <name evidence="3" type="ORF">AB3N04_12755</name>
</gene>
<reference evidence="3" key="1">
    <citation type="submission" date="2024-07" db="EMBL/GenBank/DDBJ databases">
        <title>Identification and characteristics of an arsenic-resistant bacterial isolate, which belongs to a novel species.</title>
        <authorList>
            <person name="Juszczyk A."/>
            <person name="Kowalczyk A."/>
            <person name="Was K."/>
            <person name="Kosowicz W."/>
            <person name="Budzyn A."/>
            <person name="Latowski D."/>
        </authorList>
    </citation>
    <scope>NUCLEOTIDE SEQUENCE</scope>
    <source>
        <strain evidence="3">As8PL</strain>
    </source>
</reference>
<dbReference type="PANTHER" id="PTHR33393:SF13">
    <property type="entry name" value="PGA BIOSYNTHESIS PROTEIN CAPA"/>
    <property type="match status" value="1"/>
</dbReference>
<dbReference type="CDD" id="cd07381">
    <property type="entry name" value="MPP_CapA"/>
    <property type="match status" value="1"/>
</dbReference>
<dbReference type="RefSeq" id="WP_368503126.1">
    <property type="nucleotide sequence ID" value="NZ_CP162551.1"/>
</dbReference>
<dbReference type="AlphaFoldDB" id="A0AB39BPB2"/>
<feature type="domain" description="Capsule synthesis protein CapA" evidence="2">
    <location>
        <begin position="62"/>
        <end position="298"/>
    </location>
</feature>
<dbReference type="SMART" id="SM00854">
    <property type="entry name" value="PGA_cap"/>
    <property type="match status" value="1"/>
</dbReference>
<protein>
    <submittedName>
        <fullName evidence="3">CapA family protein</fullName>
    </submittedName>
</protein>
<dbReference type="InterPro" id="IPR019079">
    <property type="entry name" value="Capsule_synth_CapA"/>
</dbReference>
<dbReference type="InterPro" id="IPR029052">
    <property type="entry name" value="Metallo-depent_PP-like"/>
</dbReference>